<evidence type="ECO:0000259" key="1">
    <source>
        <dbReference type="Pfam" id="PF02036"/>
    </source>
</evidence>
<sequence>MKGKLNARDLFDHEIPKLLPEKPEVAKRINAVVGIELTGEDGGYWTLDLTENLVVERGRTKEPKCTIIAHTDDFEALLAGGSVRDLLQAFKEKRLQTSGHLPTILKLEGLLTSYSKMAS</sequence>
<organism evidence="2 3">
    <name type="scientific">Candidatus Aquicultor primus</name>
    <dbReference type="NCBI Taxonomy" id="1797195"/>
    <lineage>
        <taxon>Bacteria</taxon>
        <taxon>Bacillati</taxon>
        <taxon>Actinomycetota</taxon>
        <taxon>Candidatus Aquicultoria</taxon>
        <taxon>Candidatus Aquicultorales</taxon>
        <taxon>Candidatus Aquicultoraceae</taxon>
        <taxon>Candidatus Aquicultor</taxon>
    </lineage>
</organism>
<dbReference type="SUPFAM" id="SSF55718">
    <property type="entry name" value="SCP-like"/>
    <property type="match status" value="1"/>
</dbReference>
<name>A0A1F2ULX5_9ACTN</name>
<gene>
    <name evidence="2" type="ORF">A2074_06120</name>
</gene>
<dbReference type="Proteomes" id="UP000178086">
    <property type="component" value="Unassembled WGS sequence"/>
</dbReference>
<proteinExistence type="predicted"/>
<accession>A0A1F2ULX5</accession>
<reference evidence="2 3" key="1">
    <citation type="journal article" date="2016" name="Nat. Commun.">
        <title>Thousands of microbial genomes shed light on interconnected biogeochemical processes in an aquifer system.</title>
        <authorList>
            <person name="Anantharaman K."/>
            <person name="Brown C.T."/>
            <person name="Hug L.A."/>
            <person name="Sharon I."/>
            <person name="Castelle C.J."/>
            <person name="Probst A.J."/>
            <person name="Thomas B.C."/>
            <person name="Singh A."/>
            <person name="Wilkins M.J."/>
            <person name="Karaoz U."/>
            <person name="Brodie E.L."/>
            <person name="Williams K.H."/>
            <person name="Hubbard S.S."/>
            <person name="Banfield J.F."/>
        </authorList>
    </citation>
    <scope>NUCLEOTIDE SEQUENCE [LARGE SCALE GENOMIC DNA]</scope>
</reference>
<dbReference type="Pfam" id="PF02036">
    <property type="entry name" value="SCP2"/>
    <property type="match status" value="1"/>
</dbReference>
<evidence type="ECO:0000313" key="2">
    <source>
        <dbReference type="EMBL" id="OFW33981.1"/>
    </source>
</evidence>
<dbReference type="Gene3D" id="3.30.1050.10">
    <property type="entry name" value="SCP2 sterol-binding domain"/>
    <property type="match status" value="1"/>
</dbReference>
<comment type="caution">
    <text evidence="2">The sequence shown here is derived from an EMBL/GenBank/DDBJ whole genome shotgun (WGS) entry which is preliminary data.</text>
</comment>
<feature type="domain" description="SCP2" evidence="1">
    <location>
        <begin position="20"/>
        <end position="111"/>
    </location>
</feature>
<dbReference type="EMBL" id="MELI01000055">
    <property type="protein sequence ID" value="OFW33981.1"/>
    <property type="molecule type" value="Genomic_DNA"/>
</dbReference>
<dbReference type="AlphaFoldDB" id="A0A1F2ULX5"/>
<dbReference type="InterPro" id="IPR003033">
    <property type="entry name" value="SCP2_sterol-bd_dom"/>
</dbReference>
<evidence type="ECO:0000313" key="3">
    <source>
        <dbReference type="Proteomes" id="UP000178086"/>
    </source>
</evidence>
<dbReference type="InterPro" id="IPR036527">
    <property type="entry name" value="SCP2_sterol-bd_dom_sf"/>
</dbReference>
<protein>
    <recommendedName>
        <fullName evidence="1">SCP2 domain-containing protein</fullName>
    </recommendedName>
</protein>